<dbReference type="EMBL" id="LVLJ01001300">
    <property type="protein sequence ID" value="OAE30556.1"/>
    <property type="molecule type" value="Genomic_DNA"/>
</dbReference>
<evidence type="ECO:0000313" key="3">
    <source>
        <dbReference type="Proteomes" id="UP000077202"/>
    </source>
</evidence>
<dbReference type="AlphaFoldDB" id="A0A176WEJ3"/>
<feature type="chain" id="PRO_5008052441" evidence="1">
    <location>
        <begin position="17"/>
        <end position="228"/>
    </location>
</feature>
<comment type="caution">
    <text evidence="2">The sequence shown here is derived from an EMBL/GenBank/DDBJ whole genome shotgun (WGS) entry which is preliminary data.</text>
</comment>
<feature type="signal peptide" evidence="1">
    <location>
        <begin position="1"/>
        <end position="16"/>
    </location>
</feature>
<accession>A0A176WEJ3</accession>
<protein>
    <submittedName>
        <fullName evidence="2">Uncharacterized protein</fullName>
    </submittedName>
</protein>
<reference evidence="2" key="1">
    <citation type="submission" date="2016-03" db="EMBL/GenBank/DDBJ databases">
        <title>Mechanisms controlling the formation of the plant cell surface in tip-growing cells are functionally conserved among land plants.</title>
        <authorList>
            <person name="Honkanen S."/>
            <person name="Jones V.A."/>
            <person name="Morieri G."/>
            <person name="Champion C."/>
            <person name="Hetherington A.J."/>
            <person name="Kelly S."/>
            <person name="Saint-Marcoux D."/>
            <person name="Proust H."/>
            <person name="Prescott H."/>
            <person name="Dolan L."/>
        </authorList>
    </citation>
    <scope>NUCLEOTIDE SEQUENCE [LARGE SCALE GENOMIC DNA]</scope>
    <source>
        <tissue evidence="2">Whole gametophyte</tissue>
    </source>
</reference>
<organism evidence="2 3">
    <name type="scientific">Marchantia polymorpha subsp. ruderalis</name>
    <dbReference type="NCBI Taxonomy" id="1480154"/>
    <lineage>
        <taxon>Eukaryota</taxon>
        <taxon>Viridiplantae</taxon>
        <taxon>Streptophyta</taxon>
        <taxon>Embryophyta</taxon>
        <taxon>Marchantiophyta</taxon>
        <taxon>Marchantiopsida</taxon>
        <taxon>Marchantiidae</taxon>
        <taxon>Marchantiales</taxon>
        <taxon>Marchantiaceae</taxon>
        <taxon>Marchantia</taxon>
    </lineage>
</organism>
<evidence type="ECO:0000256" key="1">
    <source>
        <dbReference type="SAM" id="SignalP"/>
    </source>
</evidence>
<keyword evidence="1" id="KW-0732">Signal</keyword>
<dbReference type="Proteomes" id="UP000077202">
    <property type="component" value="Unassembled WGS sequence"/>
</dbReference>
<sequence>MLALGLCLTHTLSLNGWNISLPKCSATWSRQRTQKNLSEVRPSFRPKCVLAHKVRLGRGGVTLSTPPLPFFFLAGMPSFRCLSYEARHLVAEPKPQYTQKNLSKVRPSFRPKCVPAHKVRLDRGGVTVSTPPLPFFLSCWDASLGEVALGSVPSRGKLFLTGETKGSPFLNAKGNPVRVTVFALGRKWASMRLRLIASHVVSQPETLAQRATTPDPIRTLQLSALGPE</sequence>
<name>A0A176WEJ3_MARPO</name>
<evidence type="ECO:0000313" key="2">
    <source>
        <dbReference type="EMBL" id="OAE30556.1"/>
    </source>
</evidence>
<gene>
    <name evidence="2" type="ORF">AXG93_4877s1080</name>
</gene>
<keyword evidence="3" id="KW-1185">Reference proteome</keyword>
<proteinExistence type="predicted"/>